<reference evidence="2 3" key="1">
    <citation type="submission" date="2011-01" db="EMBL/GenBank/DDBJ databases">
        <authorList>
            <person name="Muzny D."/>
            <person name="Qin X."/>
            <person name="Deng J."/>
            <person name="Jiang H."/>
            <person name="Liu Y."/>
            <person name="Qu J."/>
            <person name="Song X.-Z."/>
            <person name="Zhang L."/>
            <person name="Thornton R."/>
            <person name="Coyle M."/>
            <person name="Francisco L."/>
            <person name="Jackson L."/>
            <person name="Javaid M."/>
            <person name="Korchina V."/>
            <person name="Kovar C."/>
            <person name="Mata R."/>
            <person name="Mathew T."/>
            <person name="Ngo R."/>
            <person name="Nguyen L."/>
            <person name="Nguyen N."/>
            <person name="Okwuonu G."/>
            <person name="Ongeri F."/>
            <person name="Pham C."/>
            <person name="Simmons D."/>
            <person name="Wilczek-Boney K."/>
            <person name="Hale W."/>
            <person name="Jakkamsetti A."/>
            <person name="Pham P."/>
            <person name="Ruth R."/>
            <person name="San Lucas F."/>
            <person name="Warren J."/>
            <person name="Zhang J."/>
            <person name="Zhao Z."/>
            <person name="Zhou C."/>
            <person name="Zhu D."/>
            <person name="Lee S."/>
            <person name="Bess C."/>
            <person name="Blankenburg K."/>
            <person name="Forbes L."/>
            <person name="Fu Q."/>
            <person name="Gubbala S."/>
            <person name="Hirani K."/>
            <person name="Jayaseelan J.C."/>
            <person name="Lara F."/>
            <person name="Munidasa M."/>
            <person name="Palculict T."/>
            <person name="Patil S."/>
            <person name="Pu L.-L."/>
            <person name="Saada N."/>
            <person name="Tang L."/>
            <person name="Weissenberger G."/>
            <person name="Zhu Y."/>
            <person name="Hemphill L."/>
            <person name="Shang Y."/>
            <person name="Youmans B."/>
            <person name="Ayvaz T."/>
            <person name="Ross M."/>
            <person name="Santibanez J."/>
            <person name="Aqrawi P."/>
            <person name="Gross S."/>
            <person name="Joshi V."/>
            <person name="Fowler G."/>
            <person name="Nazareth L."/>
            <person name="Reid J."/>
            <person name="Worley K."/>
            <person name="Petrosino J."/>
            <person name="Highlander S."/>
            <person name="Gibbs R."/>
        </authorList>
    </citation>
    <scope>NUCLEOTIDE SEQUENCE [LARGE SCALE GENOMIC DNA]</scope>
    <source>
        <strain evidence="2 3">DSM 16608</strain>
    </source>
</reference>
<dbReference type="InterPro" id="IPR021845">
    <property type="entry name" value="DUF3440"/>
</dbReference>
<dbReference type="InterPro" id="IPR014729">
    <property type="entry name" value="Rossmann-like_a/b/a_fold"/>
</dbReference>
<organism evidence="2 3">
    <name type="scientific">Prevotella multiformis DSM 16608</name>
    <dbReference type="NCBI Taxonomy" id="888743"/>
    <lineage>
        <taxon>Bacteria</taxon>
        <taxon>Pseudomonadati</taxon>
        <taxon>Bacteroidota</taxon>
        <taxon>Bacteroidia</taxon>
        <taxon>Bacteroidales</taxon>
        <taxon>Prevotellaceae</taxon>
        <taxon>Prevotella</taxon>
    </lineage>
</organism>
<feature type="domain" description="Phosphoadenosine phosphosulphate reductase" evidence="1">
    <location>
        <begin position="22"/>
        <end position="222"/>
    </location>
</feature>
<dbReference type="Pfam" id="PF11922">
    <property type="entry name" value="DUF3440"/>
    <property type="match status" value="1"/>
</dbReference>
<dbReference type="Pfam" id="PF01507">
    <property type="entry name" value="PAPS_reduct"/>
    <property type="match status" value="1"/>
</dbReference>
<dbReference type="OrthoDB" id="9794018at2"/>
<dbReference type="eggNOG" id="COG3969">
    <property type="taxonomic scope" value="Bacteria"/>
</dbReference>
<keyword evidence="3" id="KW-1185">Reference proteome</keyword>
<dbReference type="Proteomes" id="UP000005697">
    <property type="component" value="Unassembled WGS sequence"/>
</dbReference>
<dbReference type="RefSeq" id="WP_007367968.1">
    <property type="nucleotide sequence ID" value="NZ_GL872283.1"/>
</dbReference>
<dbReference type="GO" id="GO:0071453">
    <property type="term" value="P:cellular response to oxygen levels"/>
    <property type="evidence" value="ECO:0007669"/>
    <property type="project" value="TreeGrafter"/>
</dbReference>
<proteinExistence type="predicted"/>
<sequence length="418" mass="49168">MNVYEAAIKRLNIIFDKFNYVYVSFSGGKDSGVLLELCAKVAEERGVRFGIFHMDYEAQYKMTSEYVERTLERFKNKADIYHVCVPFKVTTSTSMFQSYWRPYEASKQDLWVKKPPVYAMTEKDFPFFSDKLWDYDFQDEFGEWLAAKYKSVCCLIGIRTGESLNRWRAVHSDRNYRVWEGYSWTNTAKKCVAAYPIHDWAVEDVWTANAKNRWDYNRLYDLFFYAGVPLHKQRVASPFLGEGMEAIHLYQVIEPDTWGRLVGRVNGVNFAGLYGGTTAMGWQKITKPDHFTWEQYMYFLLDTLPEATRKNYLDKLATSVKFWKERGGCLDEDTISRLKEAGVKIEVGGTTNYKTTKKPVRMEYQEDYTGKNFKDIPTYKRMCVCIIKNDHLCKYMGFSLTKNELERREAIKEKYKDL</sequence>
<protein>
    <submittedName>
        <fullName evidence="2">Phosphoadenosine phosphosulfate reductase family protein</fullName>
    </submittedName>
</protein>
<dbReference type="InterPro" id="IPR002500">
    <property type="entry name" value="PAPS_reduct_dom"/>
</dbReference>
<gene>
    <name evidence="2" type="ORF">HMPREF9141_0430</name>
</gene>
<dbReference type="GO" id="GO:0003824">
    <property type="term" value="F:catalytic activity"/>
    <property type="evidence" value="ECO:0007669"/>
    <property type="project" value="InterPro"/>
</dbReference>
<dbReference type="CDD" id="cd23947">
    <property type="entry name" value="PAPS_reductase-like_YbdN"/>
    <property type="match status" value="1"/>
</dbReference>
<evidence type="ECO:0000313" key="3">
    <source>
        <dbReference type="Proteomes" id="UP000005697"/>
    </source>
</evidence>
<name>F0F4B4_9BACT</name>
<dbReference type="SUPFAM" id="SSF52402">
    <property type="entry name" value="Adenine nucleotide alpha hydrolases-like"/>
    <property type="match status" value="1"/>
</dbReference>
<dbReference type="STRING" id="888743.HMPREF9141_0430"/>
<dbReference type="Gene3D" id="3.40.50.620">
    <property type="entry name" value="HUPs"/>
    <property type="match status" value="1"/>
</dbReference>
<evidence type="ECO:0000313" key="2">
    <source>
        <dbReference type="EMBL" id="EGC21072.1"/>
    </source>
</evidence>
<dbReference type="AlphaFoldDB" id="F0F4B4"/>
<evidence type="ECO:0000259" key="1">
    <source>
        <dbReference type="Pfam" id="PF01507"/>
    </source>
</evidence>
<dbReference type="PANTHER" id="PTHR30083:SF0">
    <property type="entry name" value="3'-PHOSPHOADENOSINE 5'-PHOSPHOSULFATE SULFOTRANSFERASE (PAPS REDUCTASE)_FAD SYNTHETASE"/>
    <property type="match status" value="1"/>
</dbReference>
<dbReference type="PANTHER" id="PTHR30083">
    <property type="entry name" value="TRANSCRIPTIONAL REGULATOR-RELATED"/>
    <property type="match status" value="1"/>
</dbReference>
<dbReference type="HOGENOM" id="CLU_036373_0_0_10"/>
<comment type="caution">
    <text evidence="2">The sequence shown here is derived from an EMBL/GenBank/DDBJ whole genome shotgun (WGS) entry which is preliminary data.</text>
</comment>
<dbReference type="EMBL" id="AEWX01000004">
    <property type="protein sequence ID" value="EGC21072.1"/>
    <property type="molecule type" value="Genomic_DNA"/>
</dbReference>
<accession>F0F4B4</accession>